<keyword evidence="4" id="KW-1185">Reference proteome</keyword>
<feature type="domain" description="Acyl-CoA thioesterase-like C-terminal" evidence="2">
    <location>
        <begin position="117"/>
        <end position="248"/>
    </location>
</feature>
<reference evidence="3 4" key="2">
    <citation type="submission" date="2020-03" db="EMBL/GenBank/DDBJ databases">
        <authorList>
            <person name="Ichikawa N."/>
            <person name="Kimura A."/>
            <person name="Kitahashi Y."/>
            <person name="Uohara A."/>
        </authorList>
    </citation>
    <scope>NUCLEOTIDE SEQUENCE [LARGE SCALE GENOMIC DNA]</scope>
    <source>
        <strain evidence="3 4">NBRC 108638</strain>
    </source>
</reference>
<dbReference type="Proteomes" id="UP000482960">
    <property type="component" value="Unassembled WGS sequence"/>
</dbReference>
<protein>
    <recommendedName>
        <fullName evidence="5">Thioesterase</fullName>
    </recommendedName>
</protein>
<reference evidence="3 4" key="1">
    <citation type="submission" date="2020-03" db="EMBL/GenBank/DDBJ databases">
        <title>Whole genome shotgun sequence of Phytohabitans rumicis NBRC 108638.</title>
        <authorList>
            <person name="Komaki H."/>
            <person name="Tamura T."/>
        </authorList>
    </citation>
    <scope>NUCLEOTIDE SEQUENCE [LARGE SCALE GENOMIC DNA]</scope>
    <source>
        <strain evidence="3 4">NBRC 108638</strain>
    </source>
</reference>
<dbReference type="InterPro" id="IPR042171">
    <property type="entry name" value="Acyl-CoA_hotdog"/>
</dbReference>
<organism evidence="3 4">
    <name type="scientific">Phytohabitans rumicis</name>
    <dbReference type="NCBI Taxonomy" id="1076125"/>
    <lineage>
        <taxon>Bacteria</taxon>
        <taxon>Bacillati</taxon>
        <taxon>Actinomycetota</taxon>
        <taxon>Actinomycetes</taxon>
        <taxon>Micromonosporales</taxon>
        <taxon>Micromonosporaceae</taxon>
    </lineage>
</organism>
<dbReference type="Gene3D" id="2.40.160.210">
    <property type="entry name" value="Acyl-CoA thioesterase, double hotdog domain"/>
    <property type="match status" value="1"/>
</dbReference>
<dbReference type="Pfam" id="PF13622">
    <property type="entry name" value="4HBT_3"/>
    <property type="match status" value="1"/>
</dbReference>
<dbReference type="Pfam" id="PF20789">
    <property type="entry name" value="4HBT_3C"/>
    <property type="match status" value="1"/>
</dbReference>
<name>A0A6V8LEE1_9ACTN</name>
<dbReference type="InterPro" id="IPR029069">
    <property type="entry name" value="HotDog_dom_sf"/>
</dbReference>
<evidence type="ECO:0000313" key="4">
    <source>
        <dbReference type="Proteomes" id="UP000482960"/>
    </source>
</evidence>
<dbReference type="EMBL" id="BLPG01000001">
    <property type="protein sequence ID" value="GFJ94030.1"/>
    <property type="molecule type" value="Genomic_DNA"/>
</dbReference>
<dbReference type="SUPFAM" id="SSF54637">
    <property type="entry name" value="Thioesterase/thiol ester dehydrase-isomerase"/>
    <property type="match status" value="1"/>
</dbReference>
<dbReference type="AlphaFoldDB" id="A0A6V8LEE1"/>
<proteinExistence type="predicted"/>
<dbReference type="InterPro" id="IPR049450">
    <property type="entry name" value="ACOT8-like_C"/>
</dbReference>
<comment type="caution">
    <text evidence="3">The sequence shown here is derived from an EMBL/GenBank/DDBJ whole genome shotgun (WGS) entry which is preliminary data.</text>
</comment>
<evidence type="ECO:0000313" key="3">
    <source>
        <dbReference type="EMBL" id="GFJ94030.1"/>
    </source>
</evidence>
<dbReference type="InterPro" id="IPR049449">
    <property type="entry name" value="TesB_ACOT8-like_N"/>
</dbReference>
<sequence>MAFYSRVADDRFESSAHTRGPWDADSQHAGPPAALLGRAVEAKARPAMRVARLTFDIARPVPIAPLTVTAAVVREGRRAMVVEAAIEPYMRCTALLIRTAANAAPAIGASAPPPLADAEAKPFFPVPYQVGYHTAMEVRFAAGSFVEPGPATAWMRMRVPLVDGEQPSPLTRVLVAADSGNGVSNVLDFQQYLFVNPDLTVHLLRYPIGEWVCLRAATSIDGAGIGIADTALYDESGRIGRSVQSLFVAPRHP</sequence>
<evidence type="ECO:0000259" key="1">
    <source>
        <dbReference type="Pfam" id="PF13622"/>
    </source>
</evidence>
<evidence type="ECO:0000259" key="2">
    <source>
        <dbReference type="Pfam" id="PF20789"/>
    </source>
</evidence>
<accession>A0A6V8LEE1</accession>
<evidence type="ECO:0008006" key="5">
    <source>
        <dbReference type="Google" id="ProtNLM"/>
    </source>
</evidence>
<dbReference type="RefSeq" id="WP_173080937.1">
    <property type="nucleotide sequence ID" value="NZ_BAABJB010000001.1"/>
</dbReference>
<feature type="domain" description="Acyl-CoA thioesterase-like N-terminal HotDog" evidence="1">
    <location>
        <begin position="19"/>
        <end position="95"/>
    </location>
</feature>
<gene>
    <name evidence="3" type="ORF">Prum_076720</name>
</gene>